<keyword evidence="1" id="KW-1133">Transmembrane helix</keyword>
<keyword evidence="1" id="KW-0812">Transmembrane</keyword>
<reference evidence="8" key="5">
    <citation type="journal article" date="2018" name="Nat. Plants">
        <title>Whole-genome landscape of Medicago truncatula symbiotic genes.</title>
        <authorList>
            <person name="Pecrix Y."/>
            <person name="Staton S.E."/>
            <person name="Sallet E."/>
            <person name="Lelandais-Briere C."/>
            <person name="Moreau S."/>
            <person name="Carrere S."/>
            <person name="Blein T."/>
            <person name="Jardinaud M.F."/>
            <person name="Latrasse D."/>
            <person name="Zouine M."/>
            <person name="Zahm M."/>
            <person name="Kreplak J."/>
            <person name="Mayjonade B."/>
            <person name="Satge C."/>
            <person name="Perez M."/>
            <person name="Cauet S."/>
            <person name="Marande W."/>
            <person name="Chantry-Darmon C."/>
            <person name="Lopez-Roques C."/>
            <person name="Bouchez O."/>
            <person name="Berard A."/>
            <person name="Debelle F."/>
            <person name="Munos S."/>
            <person name="Bendahmane A."/>
            <person name="Berges H."/>
            <person name="Niebel A."/>
            <person name="Buitink J."/>
            <person name="Frugier F."/>
            <person name="Benhamed M."/>
            <person name="Crespi M."/>
            <person name="Gouzy J."/>
            <person name="Gamas P."/>
        </authorList>
    </citation>
    <scope>NUCLEOTIDE SEQUENCE [LARGE SCALE GENOMIC DNA]</scope>
    <source>
        <strain evidence="8">cv. Jemalong A17</strain>
    </source>
</reference>
<dbReference type="PaxDb" id="3880-AES88517"/>
<evidence type="ECO:0000256" key="1">
    <source>
        <dbReference type="SAM" id="Phobius"/>
    </source>
</evidence>
<dbReference type="Pfam" id="PF07127">
    <property type="entry name" value="Nodulin_late"/>
    <property type="match status" value="1"/>
</dbReference>
<evidence type="ECO:0000313" key="4">
    <source>
        <dbReference type="EMBL" id="AES88517.1"/>
    </source>
</evidence>
<evidence type="ECO:0000313" key="5">
    <source>
        <dbReference type="EMBL" id="RHN60631.1"/>
    </source>
</evidence>
<dbReference type="EMBL" id="PSQE01000004">
    <property type="protein sequence ID" value="RHN60631.1"/>
    <property type="molecule type" value="Genomic_DNA"/>
</dbReference>
<name>A7KHB4_MEDTR</name>
<keyword evidence="7" id="KW-1185">Reference proteome</keyword>
<reference evidence="5" key="6">
    <citation type="journal article" date="2018" name="Nat. Plants">
        <title>Whole-genome landscape of Medicago truncatula symbiotic genes.</title>
        <authorList>
            <person name="Pecrix Y."/>
            <person name="Gamas P."/>
            <person name="Carrere S."/>
        </authorList>
    </citation>
    <scope>NUCLEOTIDE SEQUENCE</scope>
    <source>
        <tissue evidence="5">Leaves</tissue>
    </source>
</reference>
<evidence type="ECO:0000259" key="2">
    <source>
        <dbReference type="Pfam" id="PF07127"/>
    </source>
</evidence>
<evidence type="ECO:0000313" key="3">
    <source>
        <dbReference type="EMBL" id="ABS31421.1"/>
    </source>
</evidence>
<feature type="domain" description="Late nodulin" evidence="2">
    <location>
        <begin position="1"/>
        <end position="51"/>
    </location>
</feature>
<accession>A7KHB4</accession>
<proteinExistence type="evidence at transcript level"/>
<sequence>MAHIIMFVYALIYALIIFSSLFVRDGIPCLSDDECPEMSHYSFKCNNKICEYDLGEMSDDDYYLEMSRE</sequence>
<evidence type="ECO:0000313" key="7">
    <source>
        <dbReference type="Proteomes" id="UP000002051"/>
    </source>
</evidence>
<feature type="transmembrane region" description="Helical" evidence="1">
    <location>
        <begin position="6"/>
        <end position="23"/>
    </location>
</feature>
<dbReference type="AlphaFoldDB" id="A7KHB4"/>
<dbReference type="EnsemblPlants" id="AES88517">
    <property type="protein sequence ID" value="AES88517"/>
    <property type="gene ID" value="MTR_4g057160"/>
</dbReference>
<evidence type="ECO:0000313" key="8">
    <source>
        <dbReference type="Proteomes" id="UP000265566"/>
    </source>
</evidence>
<reference evidence="4 7" key="2">
    <citation type="journal article" date="2011" name="Nature">
        <title>The Medicago genome provides insight into the evolution of rhizobial symbioses.</title>
        <authorList>
            <person name="Young N.D."/>
            <person name="Debelle F."/>
            <person name="Oldroyd G.E."/>
            <person name="Geurts R."/>
            <person name="Cannon S.B."/>
            <person name="Udvardi M.K."/>
            <person name="Benedito V.A."/>
            <person name="Mayer K.F."/>
            <person name="Gouzy J."/>
            <person name="Schoof H."/>
            <person name="Van de Peer Y."/>
            <person name="Proost S."/>
            <person name="Cook D.R."/>
            <person name="Meyers B.C."/>
            <person name="Spannagl M."/>
            <person name="Cheung F."/>
            <person name="De Mita S."/>
            <person name="Krishnakumar V."/>
            <person name="Gundlach H."/>
            <person name="Zhou S."/>
            <person name="Mudge J."/>
            <person name="Bharti A.K."/>
            <person name="Murray J.D."/>
            <person name="Naoumkina M.A."/>
            <person name="Rosen B."/>
            <person name="Silverstein K.A."/>
            <person name="Tang H."/>
            <person name="Rombauts S."/>
            <person name="Zhao P.X."/>
            <person name="Zhou P."/>
            <person name="Barbe V."/>
            <person name="Bardou P."/>
            <person name="Bechner M."/>
            <person name="Bellec A."/>
            <person name="Berger A."/>
            <person name="Berges H."/>
            <person name="Bidwell S."/>
            <person name="Bisseling T."/>
            <person name="Choisne N."/>
            <person name="Couloux A."/>
            <person name="Denny R."/>
            <person name="Deshpande S."/>
            <person name="Dai X."/>
            <person name="Doyle J.J."/>
            <person name="Dudez A.M."/>
            <person name="Farmer A.D."/>
            <person name="Fouteau S."/>
            <person name="Franken C."/>
            <person name="Gibelin C."/>
            <person name="Gish J."/>
            <person name="Goldstein S."/>
            <person name="Gonzalez A.J."/>
            <person name="Green P.J."/>
            <person name="Hallab A."/>
            <person name="Hartog M."/>
            <person name="Hua A."/>
            <person name="Humphray S.J."/>
            <person name="Jeong D.H."/>
            <person name="Jing Y."/>
            <person name="Jocker A."/>
            <person name="Kenton S.M."/>
            <person name="Kim D.J."/>
            <person name="Klee K."/>
            <person name="Lai H."/>
            <person name="Lang C."/>
            <person name="Lin S."/>
            <person name="Macmil S.L."/>
            <person name="Magdelenat G."/>
            <person name="Matthews L."/>
            <person name="McCorrison J."/>
            <person name="Monaghan E.L."/>
            <person name="Mun J.H."/>
            <person name="Najar F.Z."/>
            <person name="Nicholson C."/>
            <person name="Noirot C."/>
            <person name="O'Bleness M."/>
            <person name="Paule C.R."/>
            <person name="Poulain J."/>
            <person name="Prion F."/>
            <person name="Qin B."/>
            <person name="Qu C."/>
            <person name="Retzel E.F."/>
            <person name="Riddle C."/>
            <person name="Sallet E."/>
            <person name="Samain S."/>
            <person name="Samson N."/>
            <person name="Sanders I."/>
            <person name="Saurat O."/>
            <person name="Scarpelli C."/>
            <person name="Schiex T."/>
            <person name="Segurens B."/>
            <person name="Severin A.J."/>
            <person name="Sherrier D.J."/>
            <person name="Shi R."/>
            <person name="Sims S."/>
            <person name="Singer S.R."/>
            <person name="Sinharoy S."/>
            <person name="Sterck L."/>
            <person name="Viollet A."/>
            <person name="Wang B.B."/>
            <person name="Wang K."/>
            <person name="Wang M."/>
            <person name="Wang X."/>
            <person name="Warfsmann J."/>
            <person name="Weissenbach J."/>
            <person name="White D.D."/>
            <person name="White J.D."/>
            <person name="Wiley G.B."/>
            <person name="Wincker P."/>
            <person name="Xing Y."/>
            <person name="Yang L."/>
            <person name="Yao Z."/>
            <person name="Ying F."/>
            <person name="Zhai J."/>
            <person name="Zhou L."/>
            <person name="Zuber A."/>
            <person name="Denarie J."/>
            <person name="Dixon R.A."/>
            <person name="May G.D."/>
            <person name="Schwartz D.C."/>
            <person name="Rogers J."/>
            <person name="Quetier F."/>
            <person name="Town C.D."/>
            <person name="Roe B.A."/>
        </authorList>
    </citation>
    <scope>NUCLEOTIDE SEQUENCE [LARGE SCALE GENOMIC DNA]</scope>
    <source>
        <strain evidence="4">A17</strain>
        <strain evidence="6 7">cv. Jemalong A17</strain>
    </source>
</reference>
<dbReference type="Gramene" id="rna22976">
    <property type="protein sequence ID" value="RHN60631.1"/>
    <property type="gene ID" value="gene22976"/>
</dbReference>
<dbReference type="EMBL" id="CM001220">
    <property type="protein sequence ID" value="AES88517.1"/>
    <property type="molecule type" value="Genomic_DNA"/>
</dbReference>
<dbReference type="GO" id="GO:0046872">
    <property type="term" value="F:metal ion binding"/>
    <property type="evidence" value="ECO:0007669"/>
    <property type="project" value="InterPro"/>
</dbReference>
<dbReference type="Proteomes" id="UP000002051">
    <property type="component" value="Chromosome 4"/>
</dbReference>
<gene>
    <name evidence="4" type="ordered locus">MTR_4g057160</name>
    <name evidence="5" type="ORF">MtrunA17_Chr4g0027931</name>
</gene>
<dbReference type="EMBL" id="EF414335">
    <property type="protein sequence ID" value="ABS31421.1"/>
    <property type="molecule type" value="mRNA"/>
</dbReference>
<protein>
    <submittedName>
        <fullName evidence="4">Nodule Cysteine-Rich (NCR) secreted peptide</fullName>
    </submittedName>
    <submittedName>
        <fullName evidence="3">Nodule-specific cysteine-rich peptide 187</fullName>
    </submittedName>
    <submittedName>
        <fullName evidence="5">Putative Late nodulin</fullName>
    </submittedName>
</protein>
<reference evidence="4 7" key="3">
    <citation type="journal article" date="2014" name="BMC Genomics">
        <title>An improved genome release (version Mt4.0) for the model legume Medicago truncatula.</title>
        <authorList>
            <person name="Tang H."/>
            <person name="Krishnakumar V."/>
            <person name="Bidwell S."/>
            <person name="Rosen B."/>
            <person name="Chan A."/>
            <person name="Zhou S."/>
            <person name="Gentzbittel L."/>
            <person name="Childs K.L."/>
            <person name="Yandell M."/>
            <person name="Gundlach H."/>
            <person name="Mayer K.F."/>
            <person name="Schwartz D.C."/>
            <person name="Town C.D."/>
        </authorList>
    </citation>
    <scope>GENOME REANNOTATION</scope>
    <source>
        <strain evidence="6 7">cv. Jemalong A17</strain>
    </source>
</reference>
<evidence type="ECO:0000313" key="6">
    <source>
        <dbReference type="EnsemblPlants" id="AES88517"/>
    </source>
</evidence>
<dbReference type="Proteomes" id="UP000265566">
    <property type="component" value="Chromosome 4"/>
</dbReference>
<keyword evidence="1" id="KW-0472">Membrane</keyword>
<organism evidence="3">
    <name type="scientific">Medicago truncatula</name>
    <name type="common">Barrel medic</name>
    <name type="synonym">Medicago tribuloides</name>
    <dbReference type="NCBI Taxonomy" id="3880"/>
    <lineage>
        <taxon>Eukaryota</taxon>
        <taxon>Viridiplantae</taxon>
        <taxon>Streptophyta</taxon>
        <taxon>Embryophyta</taxon>
        <taxon>Tracheophyta</taxon>
        <taxon>Spermatophyta</taxon>
        <taxon>Magnoliopsida</taxon>
        <taxon>eudicotyledons</taxon>
        <taxon>Gunneridae</taxon>
        <taxon>Pentapetalae</taxon>
        <taxon>rosids</taxon>
        <taxon>fabids</taxon>
        <taxon>Fabales</taxon>
        <taxon>Fabaceae</taxon>
        <taxon>Papilionoideae</taxon>
        <taxon>50 kb inversion clade</taxon>
        <taxon>NPAAA clade</taxon>
        <taxon>Hologalegina</taxon>
        <taxon>IRL clade</taxon>
        <taxon>Trifolieae</taxon>
        <taxon>Medicago</taxon>
    </lineage>
</organism>
<reference evidence="6" key="4">
    <citation type="submission" date="2015-04" db="UniProtKB">
        <authorList>
            <consortium name="EnsemblPlants"/>
        </authorList>
    </citation>
    <scope>IDENTIFICATION</scope>
    <source>
        <strain evidence="6">cv. Jemalong A17</strain>
    </source>
</reference>
<reference evidence="3" key="1">
    <citation type="journal article" date="2007" name="Mol. Plant Microbe Interact.">
        <title>Genomic organization and evolutionary insights on GRP and NCR genes, two large nodule-specific gene families in Medicago truncatula.</title>
        <authorList>
            <person name="Alunni B."/>
            <person name="Kevei Z."/>
            <person name="Redondo-Nieto M."/>
            <person name="Kondorosi A."/>
            <person name="Mergaert P."/>
            <person name="Kondorosi E."/>
        </authorList>
    </citation>
    <scope>NUCLEOTIDE SEQUENCE</scope>
</reference>
<dbReference type="InterPro" id="IPR009810">
    <property type="entry name" value="Nodulin_late_dom"/>
</dbReference>
<dbReference type="HOGENOM" id="CLU_181053_6_5_1"/>